<evidence type="ECO:0000313" key="1">
    <source>
        <dbReference type="EMBL" id="KAI3825459.1"/>
    </source>
</evidence>
<reference evidence="2" key="1">
    <citation type="journal article" date="2022" name="Mol. Ecol. Resour.">
        <title>The genomes of chicory, endive, great burdock and yacon provide insights into Asteraceae palaeo-polyploidization history and plant inulin production.</title>
        <authorList>
            <person name="Fan W."/>
            <person name="Wang S."/>
            <person name="Wang H."/>
            <person name="Wang A."/>
            <person name="Jiang F."/>
            <person name="Liu H."/>
            <person name="Zhao H."/>
            <person name="Xu D."/>
            <person name="Zhang Y."/>
        </authorList>
    </citation>
    <scope>NUCLEOTIDE SEQUENCE [LARGE SCALE GENOMIC DNA]</scope>
    <source>
        <strain evidence="2">cv. Yunnan</strain>
    </source>
</reference>
<reference evidence="1 2" key="2">
    <citation type="journal article" date="2022" name="Mol. Ecol. Resour.">
        <title>The genomes of chicory, endive, great burdock and yacon provide insights into Asteraceae paleo-polyploidization history and plant inulin production.</title>
        <authorList>
            <person name="Fan W."/>
            <person name="Wang S."/>
            <person name="Wang H."/>
            <person name="Wang A."/>
            <person name="Jiang F."/>
            <person name="Liu H."/>
            <person name="Zhao H."/>
            <person name="Xu D."/>
            <person name="Zhang Y."/>
        </authorList>
    </citation>
    <scope>NUCLEOTIDE SEQUENCE [LARGE SCALE GENOMIC DNA]</scope>
    <source>
        <strain evidence="2">cv. Yunnan</strain>
        <tissue evidence="1">Leaves</tissue>
    </source>
</reference>
<organism evidence="1 2">
    <name type="scientific">Smallanthus sonchifolius</name>
    <dbReference type="NCBI Taxonomy" id="185202"/>
    <lineage>
        <taxon>Eukaryota</taxon>
        <taxon>Viridiplantae</taxon>
        <taxon>Streptophyta</taxon>
        <taxon>Embryophyta</taxon>
        <taxon>Tracheophyta</taxon>
        <taxon>Spermatophyta</taxon>
        <taxon>Magnoliopsida</taxon>
        <taxon>eudicotyledons</taxon>
        <taxon>Gunneridae</taxon>
        <taxon>Pentapetalae</taxon>
        <taxon>asterids</taxon>
        <taxon>campanulids</taxon>
        <taxon>Asterales</taxon>
        <taxon>Asteraceae</taxon>
        <taxon>Asteroideae</taxon>
        <taxon>Heliantheae alliance</taxon>
        <taxon>Millerieae</taxon>
        <taxon>Smallanthus</taxon>
    </lineage>
</organism>
<comment type="caution">
    <text evidence="1">The sequence shown here is derived from an EMBL/GenBank/DDBJ whole genome shotgun (WGS) entry which is preliminary data.</text>
</comment>
<evidence type="ECO:0000313" key="2">
    <source>
        <dbReference type="Proteomes" id="UP001056120"/>
    </source>
</evidence>
<dbReference type="Proteomes" id="UP001056120">
    <property type="component" value="Linkage Group LG02"/>
</dbReference>
<keyword evidence="2" id="KW-1185">Reference proteome</keyword>
<protein>
    <submittedName>
        <fullName evidence="1">Uncharacterized protein</fullName>
    </submittedName>
</protein>
<proteinExistence type="predicted"/>
<sequence length="177" mass="19630">MSRGKISTGPVVYAFGAQEKPDKVGPVENVLGKKRTSGSSTAQRIRVPRVPDLNVSTDDPFNLDKIINAFGAKRNAKRKRRSPDRFNSFSKSERDPVKKSKEGDLEEVSPELSAELGDANGRSSSPSFVDVEVEKEVQETMAVGKCVGIEMDGFENRLRKLVQGELELNRDSRIFYP</sequence>
<accession>A0ACB9JZM2</accession>
<gene>
    <name evidence="1" type="ORF">L1987_06948</name>
</gene>
<dbReference type="EMBL" id="CM042019">
    <property type="protein sequence ID" value="KAI3825459.1"/>
    <property type="molecule type" value="Genomic_DNA"/>
</dbReference>
<name>A0ACB9JZM2_9ASTR</name>